<comment type="caution">
    <text evidence="1">The sequence shown here is derived from an EMBL/GenBank/DDBJ whole genome shotgun (WGS) entry which is preliminary data.</text>
</comment>
<evidence type="ECO:0000313" key="2">
    <source>
        <dbReference type="Proteomes" id="UP000295066"/>
    </source>
</evidence>
<evidence type="ECO:0000313" key="1">
    <source>
        <dbReference type="EMBL" id="TDY64967.1"/>
    </source>
</evidence>
<keyword evidence="2" id="KW-1185">Reference proteome</keyword>
<reference evidence="1 2" key="1">
    <citation type="submission" date="2019-03" db="EMBL/GenBank/DDBJ databases">
        <title>Genomic Encyclopedia of Type Strains, Phase IV (KMG-IV): sequencing the most valuable type-strain genomes for metagenomic binning, comparative biology and taxonomic classification.</title>
        <authorList>
            <person name="Goeker M."/>
        </authorList>
    </citation>
    <scope>NUCLEOTIDE SEQUENCE [LARGE SCALE GENOMIC DNA]</scope>
    <source>
        <strain evidence="1 2">DSM 25964</strain>
    </source>
</reference>
<sequence>MRHERLVVSRIVSELMNFFFSMGAREFQSRVTRSDEGHEIVIESDYAGSQGSKLREMTRLLRMPRAREMEEYSWSLSGDISTGQEIYLVGILTDTVSVDHDEQAGKVRIVLFRKRN</sequence>
<gene>
    <name evidence="1" type="ORF">C8D99_101113</name>
</gene>
<dbReference type="Proteomes" id="UP000295066">
    <property type="component" value="Unassembled WGS sequence"/>
</dbReference>
<name>A0A4R8MJX8_9BACT</name>
<proteinExistence type="predicted"/>
<dbReference type="EMBL" id="SORI01000001">
    <property type="protein sequence ID" value="TDY64967.1"/>
    <property type="molecule type" value="Genomic_DNA"/>
</dbReference>
<dbReference type="OrthoDB" id="47971at2"/>
<organism evidence="1 2">
    <name type="scientific">Aminivibrio pyruvatiphilus</name>
    <dbReference type="NCBI Taxonomy" id="1005740"/>
    <lineage>
        <taxon>Bacteria</taxon>
        <taxon>Thermotogati</taxon>
        <taxon>Synergistota</taxon>
        <taxon>Synergistia</taxon>
        <taxon>Synergistales</taxon>
        <taxon>Aminobacteriaceae</taxon>
        <taxon>Aminivibrio</taxon>
    </lineage>
</organism>
<protein>
    <submittedName>
        <fullName evidence="1">Uncharacterized protein</fullName>
    </submittedName>
</protein>
<dbReference type="RefSeq" id="WP_133955267.1">
    <property type="nucleotide sequence ID" value="NZ_SORI01000001.1"/>
</dbReference>
<dbReference type="AlphaFoldDB" id="A0A4R8MJX8"/>
<accession>A0A4R8MJX8</accession>